<dbReference type="SUPFAM" id="SSF53474">
    <property type="entry name" value="alpha/beta-Hydrolases"/>
    <property type="match status" value="1"/>
</dbReference>
<evidence type="ECO:0000256" key="1">
    <source>
        <dbReference type="SAM" id="SignalP"/>
    </source>
</evidence>
<dbReference type="Proteomes" id="UP001157069">
    <property type="component" value="Unassembled WGS sequence"/>
</dbReference>
<proteinExistence type="predicted"/>
<name>A0ABQ6JX69_9MICO</name>
<evidence type="ECO:0000313" key="3">
    <source>
        <dbReference type="Proteomes" id="UP001157069"/>
    </source>
</evidence>
<keyword evidence="1" id="KW-0732">Signal</keyword>
<reference evidence="3" key="1">
    <citation type="journal article" date="2019" name="Int. J. Syst. Evol. Microbiol.">
        <title>The Global Catalogue of Microorganisms (GCM) 10K type strain sequencing project: providing services to taxonomists for standard genome sequencing and annotation.</title>
        <authorList>
            <consortium name="The Broad Institute Genomics Platform"/>
            <consortium name="The Broad Institute Genome Sequencing Center for Infectious Disease"/>
            <person name="Wu L."/>
            <person name="Ma J."/>
        </authorList>
    </citation>
    <scope>NUCLEOTIDE SEQUENCE [LARGE SCALE GENOMIC DNA]</scope>
    <source>
        <strain evidence="3">NBRC 108755</strain>
    </source>
</reference>
<accession>A0ABQ6JX69</accession>
<comment type="caution">
    <text evidence="2">The sequence shown here is derived from an EMBL/GenBank/DDBJ whole genome shotgun (WGS) entry which is preliminary data.</text>
</comment>
<organism evidence="2 3">
    <name type="scientific">Homoserinibacter gongjuensis</name>
    <dbReference type="NCBI Taxonomy" id="1162968"/>
    <lineage>
        <taxon>Bacteria</taxon>
        <taxon>Bacillati</taxon>
        <taxon>Actinomycetota</taxon>
        <taxon>Actinomycetes</taxon>
        <taxon>Micrococcales</taxon>
        <taxon>Microbacteriaceae</taxon>
        <taxon>Homoserinibacter</taxon>
    </lineage>
</organism>
<evidence type="ECO:0008006" key="4">
    <source>
        <dbReference type="Google" id="ProtNLM"/>
    </source>
</evidence>
<gene>
    <name evidence="2" type="ORF">GCM10025869_18510</name>
</gene>
<protein>
    <recommendedName>
        <fullName evidence="4">Alpha/beta hydrolase</fullName>
    </recommendedName>
</protein>
<feature type="signal peptide" evidence="1">
    <location>
        <begin position="1"/>
        <end position="17"/>
    </location>
</feature>
<sequence length="240" mass="24112">MSAAAIAACVALAGCQAAEPPAESPTTAPLPSYTVVDEPGGVAGCVHDGDTVLTLGDDPLPRSESLAFGEGESAVILAHQAGQRPCSWNDYGRELAARGFQVFIPSLTGTPDAVIGAAVVWLRENGVERYALVGASMGGTYVLAAAPALTPAPSLVVAISAPTEYAGADALSAISEIDAPVLLMAGNGDGDFPAQARELADAQPNAELLVATSNAHGIELRADNAPVAERLDTALADALG</sequence>
<dbReference type="InterPro" id="IPR029058">
    <property type="entry name" value="AB_hydrolase_fold"/>
</dbReference>
<dbReference type="RefSeq" id="WP_284299608.1">
    <property type="nucleotide sequence ID" value="NZ_BSVA01000001.1"/>
</dbReference>
<feature type="chain" id="PRO_5045827883" description="Alpha/beta hydrolase" evidence="1">
    <location>
        <begin position="18"/>
        <end position="240"/>
    </location>
</feature>
<keyword evidence="3" id="KW-1185">Reference proteome</keyword>
<dbReference type="EMBL" id="BSVA01000001">
    <property type="protein sequence ID" value="GMA91322.1"/>
    <property type="molecule type" value="Genomic_DNA"/>
</dbReference>
<evidence type="ECO:0000313" key="2">
    <source>
        <dbReference type="EMBL" id="GMA91322.1"/>
    </source>
</evidence>
<dbReference type="Gene3D" id="3.40.50.1820">
    <property type="entry name" value="alpha/beta hydrolase"/>
    <property type="match status" value="1"/>
</dbReference>